<dbReference type="CDD" id="cd07377">
    <property type="entry name" value="WHTH_GntR"/>
    <property type="match status" value="1"/>
</dbReference>
<dbReference type="Proteomes" id="UP000234882">
    <property type="component" value="Chromosome"/>
</dbReference>
<evidence type="ECO:0000313" key="6">
    <source>
        <dbReference type="Proteomes" id="UP000234882"/>
    </source>
</evidence>
<protein>
    <submittedName>
        <fullName evidence="5">GntR family transcriptional regulator</fullName>
    </submittedName>
</protein>
<keyword evidence="3" id="KW-0804">Transcription</keyword>
<reference evidence="6" key="1">
    <citation type="submission" date="2017-12" db="EMBL/GenBank/DDBJ databases">
        <title>Genomic analysis of Paracoccus sp. CBA4604.</title>
        <authorList>
            <person name="Roh S.W."/>
            <person name="Kim J.Y."/>
            <person name="Kim J.S."/>
        </authorList>
    </citation>
    <scope>NUCLEOTIDE SEQUENCE [LARGE SCALE GENOMIC DNA]</scope>
    <source>
        <strain evidence="6">CBA4604</strain>
    </source>
</reference>
<dbReference type="OrthoDB" id="9028214at2"/>
<dbReference type="GO" id="GO:0003677">
    <property type="term" value="F:DNA binding"/>
    <property type="evidence" value="ECO:0007669"/>
    <property type="project" value="UniProtKB-KW"/>
</dbReference>
<dbReference type="InterPro" id="IPR036390">
    <property type="entry name" value="WH_DNA-bd_sf"/>
</dbReference>
<proteinExistence type="predicted"/>
<dbReference type="PANTHER" id="PTHR43537">
    <property type="entry name" value="TRANSCRIPTIONAL REGULATOR, GNTR FAMILY"/>
    <property type="match status" value="1"/>
</dbReference>
<dbReference type="SMART" id="SM00345">
    <property type="entry name" value="HTH_GNTR"/>
    <property type="match status" value="1"/>
</dbReference>
<keyword evidence="2" id="KW-0238">DNA-binding</keyword>
<dbReference type="PROSITE" id="PS50949">
    <property type="entry name" value="HTH_GNTR"/>
    <property type="match status" value="1"/>
</dbReference>
<evidence type="ECO:0000256" key="2">
    <source>
        <dbReference type="ARBA" id="ARBA00023125"/>
    </source>
</evidence>
<dbReference type="Gene3D" id="1.20.120.530">
    <property type="entry name" value="GntR ligand-binding domain-like"/>
    <property type="match status" value="1"/>
</dbReference>
<name>A0A2K9MEB0_9RHOB</name>
<evidence type="ECO:0000256" key="3">
    <source>
        <dbReference type="ARBA" id="ARBA00023163"/>
    </source>
</evidence>
<dbReference type="InterPro" id="IPR000524">
    <property type="entry name" value="Tscrpt_reg_HTH_GntR"/>
</dbReference>
<dbReference type="InterPro" id="IPR011711">
    <property type="entry name" value="GntR_C"/>
</dbReference>
<dbReference type="PRINTS" id="PR00035">
    <property type="entry name" value="HTHGNTR"/>
</dbReference>
<evidence type="ECO:0000256" key="1">
    <source>
        <dbReference type="ARBA" id="ARBA00023015"/>
    </source>
</evidence>
<dbReference type="Pfam" id="PF00392">
    <property type="entry name" value="GntR"/>
    <property type="match status" value="1"/>
</dbReference>
<keyword evidence="6" id="KW-1185">Reference proteome</keyword>
<dbReference type="Gene3D" id="1.10.10.10">
    <property type="entry name" value="Winged helix-like DNA-binding domain superfamily/Winged helix DNA-binding domain"/>
    <property type="match status" value="1"/>
</dbReference>
<keyword evidence="1" id="KW-0805">Transcription regulation</keyword>
<dbReference type="SUPFAM" id="SSF48008">
    <property type="entry name" value="GntR ligand-binding domain-like"/>
    <property type="match status" value="1"/>
</dbReference>
<gene>
    <name evidence="5" type="ORF">CYR75_06520</name>
</gene>
<feature type="domain" description="HTH gntR-type" evidence="4">
    <location>
        <begin position="5"/>
        <end position="73"/>
    </location>
</feature>
<dbReference type="SUPFAM" id="SSF46785">
    <property type="entry name" value="Winged helix' DNA-binding domain"/>
    <property type="match status" value="1"/>
</dbReference>
<dbReference type="PANTHER" id="PTHR43537:SF5">
    <property type="entry name" value="UXU OPERON TRANSCRIPTIONAL REGULATOR"/>
    <property type="match status" value="1"/>
</dbReference>
<dbReference type="GO" id="GO:0003700">
    <property type="term" value="F:DNA-binding transcription factor activity"/>
    <property type="evidence" value="ECO:0007669"/>
    <property type="project" value="InterPro"/>
</dbReference>
<sequence>MIDRTPVSQAAARKLQQMIHDDTFAADEKLPSQRVLAERLGISRPSLREALLTLETLGQVRTFPGRGTFVTKNGARRVSDNPDWRYGEEHSIQSVFEVRILLEARLARHAAAHATLDDIQALAEFTDRMERAWAVQDLIENVEADLAFHRRIAAKTPNTLLAQTYDHVAALLSETQRQPIPFTREERMSESIAEHRRIIAALDQRDPEAAERAMADHIRNTAACAGITV</sequence>
<dbReference type="EMBL" id="CP025583">
    <property type="protein sequence ID" value="AUM73979.1"/>
    <property type="molecule type" value="Genomic_DNA"/>
</dbReference>
<evidence type="ECO:0000259" key="4">
    <source>
        <dbReference type="PROSITE" id="PS50949"/>
    </source>
</evidence>
<dbReference type="AlphaFoldDB" id="A0A2K9MEB0"/>
<dbReference type="Pfam" id="PF07729">
    <property type="entry name" value="FCD"/>
    <property type="match status" value="1"/>
</dbReference>
<accession>A0A2K9MEB0</accession>
<dbReference type="InterPro" id="IPR036388">
    <property type="entry name" value="WH-like_DNA-bd_sf"/>
</dbReference>
<dbReference type="SMART" id="SM00895">
    <property type="entry name" value="FCD"/>
    <property type="match status" value="1"/>
</dbReference>
<organism evidence="5 6">
    <name type="scientific">Paracoccus jeotgali</name>
    <dbReference type="NCBI Taxonomy" id="2065379"/>
    <lineage>
        <taxon>Bacteria</taxon>
        <taxon>Pseudomonadati</taxon>
        <taxon>Pseudomonadota</taxon>
        <taxon>Alphaproteobacteria</taxon>
        <taxon>Rhodobacterales</taxon>
        <taxon>Paracoccaceae</taxon>
        <taxon>Paracoccus</taxon>
    </lineage>
</organism>
<evidence type="ECO:0000313" key="5">
    <source>
        <dbReference type="EMBL" id="AUM73979.1"/>
    </source>
</evidence>
<dbReference type="InterPro" id="IPR008920">
    <property type="entry name" value="TF_FadR/GntR_C"/>
</dbReference>
<dbReference type="KEGG" id="paru:CYR75_06520"/>